<feature type="transmembrane region" description="Helical" evidence="7">
    <location>
        <begin position="6"/>
        <end position="28"/>
    </location>
</feature>
<keyword evidence="6" id="KW-0175">Coiled coil</keyword>
<evidence type="ECO:0000259" key="8">
    <source>
        <dbReference type="PROSITE" id="PS51781"/>
    </source>
</evidence>
<dbReference type="GO" id="GO:0016020">
    <property type="term" value="C:membrane"/>
    <property type="evidence" value="ECO:0007669"/>
    <property type="project" value="UniProtKB-SubCell"/>
</dbReference>
<evidence type="ECO:0000256" key="6">
    <source>
        <dbReference type="SAM" id="Coils"/>
    </source>
</evidence>
<evidence type="ECO:0000256" key="4">
    <source>
        <dbReference type="ARBA" id="ARBA00022989"/>
    </source>
</evidence>
<dbReference type="NCBIfam" id="TIGR04211">
    <property type="entry name" value="SH3_and_anchor"/>
    <property type="match status" value="1"/>
</dbReference>
<dbReference type="PROSITE" id="PS51781">
    <property type="entry name" value="SH3B"/>
    <property type="match status" value="1"/>
</dbReference>
<dbReference type="Pfam" id="PF08239">
    <property type="entry name" value="SH3_3"/>
    <property type="match status" value="1"/>
</dbReference>
<proteinExistence type="predicted"/>
<dbReference type="InterPro" id="IPR016476">
    <property type="entry name" value="SH3_dom_pro"/>
</dbReference>
<evidence type="ECO:0000313" key="9">
    <source>
        <dbReference type="EMBL" id="SVE04955.1"/>
    </source>
</evidence>
<feature type="domain" description="SH3b" evidence="8">
    <location>
        <begin position="23"/>
        <end position="87"/>
    </location>
</feature>
<dbReference type="InterPro" id="IPR003646">
    <property type="entry name" value="SH3-like_bac-type"/>
</dbReference>
<comment type="subcellular location">
    <subcellularLocation>
        <location evidence="1">Membrane</location>
        <topology evidence="1">Single-pass membrane protein</topology>
    </subcellularLocation>
</comment>
<protein>
    <recommendedName>
        <fullName evidence="8">SH3b domain-containing protein</fullName>
    </recommendedName>
</protein>
<dbReference type="SMART" id="SM00287">
    <property type="entry name" value="SH3b"/>
    <property type="match status" value="1"/>
</dbReference>
<gene>
    <name evidence="9" type="ORF">METZ01_LOCUS457809</name>
</gene>
<reference evidence="9" key="1">
    <citation type="submission" date="2018-05" db="EMBL/GenBank/DDBJ databases">
        <authorList>
            <person name="Lanie J.A."/>
            <person name="Ng W.-L."/>
            <person name="Kazmierczak K.M."/>
            <person name="Andrzejewski T.M."/>
            <person name="Davidsen T.M."/>
            <person name="Wayne K.J."/>
            <person name="Tettelin H."/>
            <person name="Glass J.I."/>
            <person name="Rusch D."/>
            <person name="Podicherti R."/>
            <person name="Tsui H.-C.T."/>
            <person name="Winkler M.E."/>
        </authorList>
    </citation>
    <scope>NUCLEOTIDE SEQUENCE</scope>
</reference>
<evidence type="ECO:0000256" key="1">
    <source>
        <dbReference type="ARBA" id="ARBA00004167"/>
    </source>
</evidence>
<keyword evidence="3" id="KW-0732">Signal</keyword>
<dbReference type="Gene3D" id="2.30.30.40">
    <property type="entry name" value="SH3 Domains"/>
    <property type="match status" value="1"/>
</dbReference>
<keyword evidence="5 7" id="KW-0472">Membrane</keyword>
<evidence type="ECO:0000256" key="2">
    <source>
        <dbReference type="ARBA" id="ARBA00022692"/>
    </source>
</evidence>
<evidence type="ECO:0000256" key="7">
    <source>
        <dbReference type="SAM" id="Phobius"/>
    </source>
</evidence>
<organism evidence="9">
    <name type="scientific">marine metagenome</name>
    <dbReference type="NCBI Taxonomy" id="408172"/>
    <lineage>
        <taxon>unclassified sequences</taxon>
        <taxon>metagenomes</taxon>
        <taxon>ecological metagenomes</taxon>
    </lineage>
</organism>
<feature type="transmembrane region" description="Helical" evidence="7">
    <location>
        <begin position="198"/>
        <end position="219"/>
    </location>
</feature>
<name>A0A383ACN5_9ZZZZ</name>
<evidence type="ECO:0000256" key="3">
    <source>
        <dbReference type="ARBA" id="ARBA00022729"/>
    </source>
</evidence>
<keyword evidence="2 7" id="KW-0812">Transmembrane</keyword>
<dbReference type="EMBL" id="UINC01190683">
    <property type="protein sequence ID" value="SVE04955.1"/>
    <property type="molecule type" value="Genomic_DNA"/>
</dbReference>
<keyword evidence="4 7" id="KW-1133">Transmembrane helix</keyword>
<dbReference type="AlphaFoldDB" id="A0A383ACN5"/>
<feature type="coiled-coil region" evidence="6">
    <location>
        <begin position="93"/>
        <end position="174"/>
    </location>
</feature>
<accession>A0A383ACN5</accession>
<feature type="non-terminal residue" evidence="9">
    <location>
        <position position="221"/>
    </location>
</feature>
<evidence type="ECO:0000256" key="5">
    <source>
        <dbReference type="ARBA" id="ARBA00023136"/>
    </source>
</evidence>
<sequence length="221" mass="24677">MNNKNLFYVLVNTIWIVSMAVNAEVAYVTDEIKIGLHKEPSNESPIIKLVPSGTKLNIIERENDLIHVEEPEGMRGWVNSQNVLNSKPGRAKIIELETTKKELEGKIETLQNDSEKIISNDELETKLNAERLKVGELQVELTNIKSKAGNIESNEKLLDDIDHLESANKQLIDQLESAGIGSEDNENKLSSKNSSLSFMSFTVIFIFGVIGGILILDFISR</sequence>